<feature type="transmembrane region" description="Helical" evidence="1">
    <location>
        <begin position="37"/>
        <end position="58"/>
    </location>
</feature>
<dbReference type="InterPro" id="IPR010352">
    <property type="entry name" value="DUF945"/>
</dbReference>
<evidence type="ECO:0008006" key="4">
    <source>
        <dbReference type="Google" id="ProtNLM"/>
    </source>
</evidence>
<accession>A0A1A6C834</accession>
<name>A0A1A6C834_9GAMM</name>
<sequence>MRRAACQGCRELLYILRRGIAYQSEKNTRIPMHNRQLLASGIVAAIILLSTALAPIALRTTVHQGLENAVRLINAQGDWRARLTDVAPGWFSGHATLILQPRNPELSASLARLMGAPAIRLALDIAYGPLPFAAWRRQDLQLKPVAALIDGRIPGLSKLLRPTDSRYQFFVVIHFDGSASINVHLSPGRLKLAKDGRLAWQAAIARLRIPAGAAGWSSDAHVGRLHLDMTTRQGQTAVVAVSPINWQSKHEIVRGRLKSYGALDTGEIVLTMDSRRIALLNGSRISGMVQSEGADYLAGDFSFALGLSAIGQNAVGPISLDVELAHLYRPALVEFGHRGWFMALHPERLTDPASLANEALYGFARLLRHQPQLKHAQFRFAADGSGLELSGHAHVAAAPTTKNPDIGALLDLIHANMRLRIARPLLIRLLNERGGARDASRSPVERRAQSQRRIIAYEEQGLITPQGDGYDTDIRFEAGQIRLNGSPFDLAMP</sequence>
<keyword evidence="3" id="KW-1185">Reference proteome</keyword>
<dbReference type="Proteomes" id="UP000029273">
    <property type="component" value="Unassembled WGS sequence"/>
</dbReference>
<keyword evidence="1" id="KW-1133">Transmembrane helix</keyword>
<organism evidence="2 3">
    <name type="scientific">Acidihalobacter prosperus</name>
    <dbReference type="NCBI Taxonomy" id="160660"/>
    <lineage>
        <taxon>Bacteria</taxon>
        <taxon>Pseudomonadati</taxon>
        <taxon>Pseudomonadota</taxon>
        <taxon>Gammaproteobacteria</taxon>
        <taxon>Chromatiales</taxon>
        <taxon>Ectothiorhodospiraceae</taxon>
        <taxon>Acidihalobacter</taxon>
    </lineage>
</organism>
<proteinExistence type="predicted"/>
<keyword evidence="1" id="KW-0472">Membrane</keyword>
<dbReference type="AlphaFoldDB" id="A0A1A6C834"/>
<gene>
    <name evidence="2" type="ORF">Thpro_020426</name>
</gene>
<keyword evidence="1" id="KW-0812">Transmembrane</keyword>
<evidence type="ECO:0000313" key="2">
    <source>
        <dbReference type="EMBL" id="OBS10710.1"/>
    </source>
</evidence>
<reference evidence="2 3" key="1">
    <citation type="journal article" date="2014" name="Genome Announc.">
        <title>Draft Genome Sequence of the Iron-Oxidizing, Acidophilic, and Halotolerant 'Thiobacillus prosperus' Type Strain DSM 5130.</title>
        <authorList>
            <person name="Ossandon F.J."/>
            <person name="Cardenas J.P."/>
            <person name="Corbett M."/>
            <person name="Quatrini R."/>
            <person name="Holmes D.S."/>
            <person name="Watkin E."/>
        </authorList>
    </citation>
    <scope>NUCLEOTIDE SEQUENCE [LARGE SCALE GENOMIC DNA]</scope>
    <source>
        <strain evidence="2 3">DSM 5130</strain>
    </source>
</reference>
<evidence type="ECO:0000313" key="3">
    <source>
        <dbReference type="Proteomes" id="UP000029273"/>
    </source>
</evidence>
<dbReference type="EMBL" id="JQSG02000001">
    <property type="protein sequence ID" value="OBS10710.1"/>
    <property type="molecule type" value="Genomic_DNA"/>
</dbReference>
<dbReference type="Pfam" id="PF06097">
    <property type="entry name" value="DUF945"/>
    <property type="match status" value="1"/>
</dbReference>
<protein>
    <recommendedName>
        <fullName evidence="4">DUF945 domain-containing protein</fullName>
    </recommendedName>
</protein>
<comment type="caution">
    <text evidence="2">The sequence shown here is derived from an EMBL/GenBank/DDBJ whole genome shotgun (WGS) entry which is preliminary data.</text>
</comment>
<evidence type="ECO:0000256" key="1">
    <source>
        <dbReference type="SAM" id="Phobius"/>
    </source>
</evidence>